<sequence>MRTADLHTDVSWHGVASLEDTGHGVQPWRLPHQDHALYPGGDLIERAAMPAGVRLRFRTDSRRLVLDLRSDADCSPVDVVTGDGVLRAEIGRSPVEFAVPPGLVEVWLPQYGRVLVNRLLVEEGARCEPVEESRPRWIVHGSSITQCRSAPGPTETWSAICATRLGFDHLNLGFGGQCLLDPSIARLIRDERADLVTLCLGINVHGQATHNERSLLPAILGFISTVRDGHPGVPIHVITPISTAFPADEPNSHGLTLEFIRHAIAQAVQILRDRGDRGLHLVHGVSLLGADDTDLLADNVHPNGRGYRQIAERMMDHLARPRGDAESTRDQEQDT</sequence>
<name>A0ABM8H4N5_9MICO</name>
<evidence type="ECO:0000313" key="3">
    <source>
        <dbReference type="EMBL" id="BDZ55768.1"/>
    </source>
</evidence>
<dbReference type="InterPro" id="IPR013830">
    <property type="entry name" value="SGNH_hydro"/>
</dbReference>
<dbReference type="EMBL" id="AP027734">
    <property type="protein sequence ID" value="BDZ55768.1"/>
    <property type="molecule type" value="Genomic_DNA"/>
</dbReference>
<dbReference type="Proteomes" id="UP001321477">
    <property type="component" value="Chromosome"/>
</dbReference>
<proteinExistence type="predicted"/>
<dbReference type="SUPFAM" id="SSF52266">
    <property type="entry name" value="SGNH hydrolase"/>
    <property type="match status" value="1"/>
</dbReference>
<dbReference type="Gene3D" id="2.60.120.260">
    <property type="entry name" value="Galactose-binding domain-like"/>
    <property type="match status" value="1"/>
</dbReference>
<dbReference type="Pfam" id="PF21181">
    <property type="entry name" value="SsfX3_N"/>
    <property type="match status" value="1"/>
</dbReference>
<evidence type="ECO:0000259" key="1">
    <source>
        <dbReference type="Pfam" id="PF14606"/>
    </source>
</evidence>
<dbReference type="Pfam" id="PF14606">
    <property type="entry name" value="Lipase_GDSL_3"/>
    <property type="match status" value="1"/>
</dbReference>
<evidence type="ECO:0000313" key="4">
    <source>
        <dbReference type="Proteomes" id="UP001321477"/>
    </source>
</evidence>
<protein>
    <submittedName>
        <fullName evidence="3">Lipase</fullName>
    </submittedName>
</protein>
<keyword evidence="4" id="KW-1185">Reference proteome</keyword>
<dbReference type="RefSeq" id="WP_350227363.1">
    <property type="nucleotide sequence ID" value="NZ_AP027734.1"/>
</dbReference>
<dbReference type="InterPro" id="IPR048977">
    <property type="entry name" value="SsfX3-like_N"/>
</dbReference>
<dbReference type="Gene3D" id="3.40.50.1110">
    <property type="entry name" value="SGNH hydrolase"/>
    <property type="match status" value="1"/>
</dbReference>
<gene>
    <name evidence="3" type="ORF">GCM10025870_28410</name>
</gene>
<evidence type="ECO:0000259" key="2">
    <source>
        <dbReference type="Pfam" id="PF21181"/>
    </source>
</evidence>
<organism evidence="3 4">
    <name type="scientific">Agromyces marinus</name>
    <dbReference type="NCBI Taxonomy" id="1389020"/>
    <lineage>
        <taxon>Bacteria</taxon>
        <taxon>Bacillati</taxon>
        <taxon>Actinomycetota</taxon>
        <taxon>Actinomycetes</taxon>
        <taxon>Micrococcales</taxon>
        <taxon>Microbacteriaceae</taxon>
        <taxon>Agromyces</taxon>
    </lineage>
</organism>
<feature type="domain" description="SsfX3-like N-terminal" evidence="2">
    <location>
        <begin position="11"/>
        <end position="75"/>
    </location>
</feature>
<dbReference type="InterPro" id="IPR036514">
    <property type="entry name" value="SGNH_hydro_sf"/>
</dbReference>
<accession>A0ABM8H4N5</accession>
<reference evidence="4" key="1">
    <citation type="journal article" date="2019" name="Int. J. Syst. Evol. Microbiol.">
        <title>The Global Catalogue of Microorganisms (GCM) 10K type strain sequencing project: providing services to taxonomists for standard genome sequencing and annotation.</title>
        <authorList>
            <consortium name="The Broad Institute Genomics Platform"/>
            <consortium name="The Broad Institute Genome Sequencing Center for Infectious Disease"/>
            <person name="Wu L."/>
            <person name="Ma J."/>
        </authorList>
    </citation>
    <scope>NUCLEOTIDE SEQUENCE [LARGE SCALE GENOMIC DNA]</scope>
    <source>
        <strain evidence="4">NBRC 109019</strain>
    </source>
</reference>
<feature type="domain" description="SGNH hydrolase-type esterase" evidence="1">
    <location>
        <begin position="138"/>
        <end position="315"/>
    </location>
</feature>